<evidence type="ECO:0000313" key="2">
    <source>
        <dbReference type="EMBL" id="SKB32234.1"/>
    </source>
</evidence>
<evidence type="ECO:0000259" key="1">
    <source>
        <dbReference type="PROSITE" id="PS51841"/>
    </source>
</evidence>
<sequence length="456" mass="50591">MIFKNNFLFKIYVLSIMLVFSACVKNRDFDEPELVCSDEDFSILSISELKNLYAGETVQIQEDWVVKGYVVSSDKSGNFFNILHFQDASSNPTKGLQIELELRDSHLFFDIGQTVFIKLKGLYLGQSNGLFKIGGVFTSFGNRSVGRLPNSVIFNHILVSCDPVENILPKSVSILELNESMVNTLVRIANVEFKEDELGKSFAVEKEETQRTLIDCDDNELILLNSGYSDFQAQIIPDKMGTATGVLTMDKNEFQLIIRTVDDLDFNKVRCEELIDEFTSNSIFISEIADPNNNAGARFLELYNSSNEALSLNGWTLVRYTNSSTEVSSSIDLSDYSINANGLIVISPNALEFETVYGFLPTITVGTNSPADSNGDDNIALIDPFGTVIDIFGVIGEDGSNTNHEFEDGKAERKIEVISGNTVFTESEWIIYNDTGNNGTVNLPQNAPLDFTPGVR</sequence>
<dbReference type="SUPFAM" id="SSF74853">
    <property type="entry name" value="Lamin A/C globular tail domain"/>
    <property type="match status" value="1"/>
</dbReference>
<dbReference type="Gene3D" id="2.60.40.1260">
    <property type="entry name" value="Lamin Tail domain"/>
    <property type="match status" value="1"/>
</dbReference>
<accession>A0A1T5AB97</accession>
<dbReference type="OrthoDB" id="1492759at2"/>
<dbReference type="PROSITE" id="PS51841">
    <property type="entry name" value="LTD"/>
    <property type="match status" value="1"/>
</dbReference>
<organism evidence="2 3">
    <name type="scientific">Maribacter arcticus</name>
    <dbReference type="NCBI Taxonomy" id="561365"/>
    <lineage>
        <taxon>Bacteria</taxon>
        <taxon>Pseudomonadati</taxon>
        <taxon>Bacteroidota</taxon>
        <taxon>Flavobacteriia</taxon>
        <taxon>Flavobacteriales</taxon>
        <taxon>Flavobacteriaceae</taxon>
        <taxon>Maribacter</taxon>
    </lineage>
</organism>
<dbReference type="Pfam" id="PF18942">
    <property type="entry name" value="DUF5689"/>
    <property type="match status" value="1"/>
</dbReference>
<gene>
    <name evidence="2" type="ORF">SAMN05660866_00789</name>
</gene>
<dbReference type="Proteomes" id="UP000190339">
    <property type="component" value="Unassembled WGS sequence"/>
</dbReference>
<feature type="domain" description="LTD" evidence="1">
    <location>
        <begin position="277"/>
        <end position="396"/>
    </location>
</feature>
<name>A0A1T5AB97_9FLAO</name>
<dbReference type="Pfam" id="PF00932">
    <property type="entry name" value="LTD"/>
    <property type="match status" value="1"/>
</dbReference>
<keyword evidence="3" id="KW-1185">Reference proteome</keyword>
<dbReference type="InterPro" id="IPR001322">
    <property type="entry name" value="Lamin_tail_dom"/>
</dbReference>
<reference evidence="3" key="1">
    <citation type="submission" date="2017-02" db="EMBL/GenBank/DDBJ databases">
        <authorList>
            <person name="Varghese N."/>
            <person name="Submissions S."/>
        </authorList>
    </citation>
    <scope>NUCLEOTIDE SEQUENCE [LARGE SCALE GENOMIC DNA]</scope>
    <source>
        <strain evidence="3">DSM 23546</strain>
    </source>
</reference>
<dbReference type="EMBL" id="FUYL01000002">
    <property type="protein sequence ID" value="SKB32234.1"/>
    <property type="molecule type" value="Genomic_DNA"/>
</dbReference>
<dbReference type="AlphaFoldDB" id="A0A1T5AB97"/>
<evidence type="ECO:0000313" key="3">
    <source>
        <dbReference type="Proteomes" id="UP000190339"/>
    </source>
</evidence>
<dbReference type="InterPro" id="IPR036415">
    <property type="entry name" value="Lamin_tail_dom_sf"/>
</dbReference>
<dbReference type="STRING" id="561365.SAMN05660866_00789"/>
<dbReference type="PROSITE" id="PS51257">
    <property type="entry name" value="PROKAR_LIPOPROTEIN"/>
    <property type="match status" value="1"/>
</dbReference>
<proteinExistence type="predicted"/>
<dbReference type="InterPro" id="IPR043744">
    <property type="entry name" value="DUF5689"/>
</dbReference>
<protein>
    <submittedName>
        <fullName evidence="2">Lamin Tail Domain</fullName>
    </submittedName>
</protein>